<gene>
    <name evidence="1" type="ORF">HPB48_002859</name>
</gene>
<comment type="caution">
    <text evidence="1">The sequence shown here is derived from an EMBL/GenBank/DDBJ whole genome shotgun (WGS) entry which is preliminary data.</text>
</comment>
<evidence type="ECO:0000313" key="1">
    <source>
        <dbReference type="EMBL" id="KAH9367567.1"/>
    </source>
</evidence>
<dbReference type="OrthoDB" id="6505335at2759"/>
<reference evidence="1 2" key="1">
    <citation type="journal article" date="2020" name="Cell">
        <title>Large-Scale Comparative Analyses of Tick Genomes Elucidate Their Genetic Diversity and Vector Capacities.</title>
        <authorList>
            <consortium name="Tick Genome and Microbiome Consortium (TIGMIC)"/>
            <person name="Jia N."/>
            <person name="Wang J."/>
            <person name="Shi W."/>
            <person name="Du L."/>
            <person name="Sun Y."/>
            <person name="Zhan W."/>
            <person name="Jiang J.F."/>
            <person name="Wang Q."/>
            <person name="Zhang B."/>
            <person name="Ji P."/>
            <person name="Bell-Sakyi L."/>
            <person name="Cui X.M."/>
            <person name="Yuan T.T."/>
            <person name="Jiang B.G."/>
            <person name="Yang W.F."/>
            <person name="Lam T.T."/>
            <person name="Chang Q.C."/>
            <person name="Ding S.J."/>
            <person name="Wang X.J."/>
            <person name="Zhu J.G."/>
            <person name="Ruan X.D."/>
            <person name="Zhao L."/>
            <person name="Wei J.T."/>
            <person name="Ye R.Z."/>
            <person name="Que T.C."/>
            <person name="Du C.H."/>
            <person name="Zhou Y.H."/>
            <person name="Cheng J.X."/>
            <person name="Dai P.F."/>
            <person name="Guo W.B."/>
            <person name="Han X.H."/>
            <person name="Huang E.J."/>
            <person name="Li L.F."/>
            <person name="Wei W."/>
            <person name="Gao Y.C."/>
            <person name="Liu J.Z."/>
            <person name="Shao H.Z."/>
            <person name="Wang X."/>
            <person name="Wang C.C."/>
            <person name="Yang T.C."/>
            <person name="Huo Q.B."/>
            <person name="Li W."/>
            <person name="Chen H.Y."/>
            <person name="Chen S.E."/>
            <person name="Zhou L.G."/>
            <person name="Ni X.B."/>
            <person name="Tian J.H."/>
            <person name="Sheng Y."/>
            <person name="Liu T."/>
            <person name="Pan Y.S."/>
            <person name="Xia L.Y."/>
            <person name="Li J."/>
            <person name="Zhao F."/>
            <person name="Cao W.C."/>
        </authorList>
    </citation>
    <scope>NUCLEOTIDE SEQUENCE [LARGE SCALE GENOMIC DNA]</scope>
    <source>
        <strain evidence="1">HaeL-2018</strain>
    </source>
</reference>
<proteinExistence type="predicted"/>
<protein>
    <submittedName>
        <fullName evidence="1">Uncharacterized protein</fullName>
    </submittedName>
</protein>
<organism evidence="1 2">
    <name type="scientific">Haemaphysalis longicornis</name>
    <name type="common">Bush tick</name>
    <dbReference type="NCBI Taxonomy" id="44386"/>
    <lineage>
        <taxon>Eukaryota</taxon>
        <taxon>Metazoa</taxon>
        <taxon>Ecdysozoa</taxon>
        <taxon>Arthropoda</taxon>
        <taxon>Chelicerata</taxon>
        <taxon>Arachnida</taxon>
        <taxon>Acari</taxon>
        <taxon>Parasitiformes</taxon>
        <taxon>Ixodida</taxon>
        <taxon>Ixodoidea</taxon>
        <taxon>Ixodidae</taxon>
        <taxon>Haemaphysalinae</taxon>
        <taxon>Haemaphysalis</taxon>
    </lineage>
</organism>
<name>A0A9J6FXM1_HAELO</name>
<evidence type="ECO:0000313" key="2">
    <source>
        <dbReference type="Proteomes" id="UP000821853"/>
    </source>
</evidence>
<accession>A0A9J6FXM1</accession>
<sequence length="195" mass="22127">MEVGPAYSLLSKDRAAALHYNVQKEELDEEATTAWFIDKINTWFTLLTSRTRKQAERHLGVQGDAFFDEMITLFENMKIVGKDGKWKPFQTGALLATMSAKLLQQHLVTKEGFVFVLLSRFTQDALENFFSTIRMNNAVHSPREFKCALRSAAFLQFLRANPKGNYICSDGVSLVRIQTSNSRAGVLSFARRLKP</sequence>
<dbReference type="Proteomes" id="UP000821853">
    <property type="component" value="Chromosome 2"/>
</dbReference>
<dbReference type="AlphaFoldDB" id="A0A9J6FXM1"/>
<dbReference type="EMBL" id="JABSTR010000004">
    <property type="protein sequence ID" value="KAH9367567.1"/>
    <property type="molecule type" value="Genomic_DNA"/>
</dbReference>
<keyword evidence="2" id="KW-1185">Reference proteome</keyword>
<dbReference type="VEuPathDB" id="VectorBase:HLOH_039981"/>